<sequence length="58" mass="6433">FPTPIRTRHLDNCSQSYGLRGEHAKSCKILQVNVVVCALSADWCFKRPGALRPLPLAP</sequence>
<dbReference type="EMBL" id="LXQA010409651">
    <property type="protein sequence ID" value="MCI49982.1"/>
    <property type="molecule type" value="Genomic_DNA"/>
</dbReference>
<protein>
    <submittedName>
        <fullName evidence="1">Uncharacterized protein</fullName>
    </submittedName>
</protein>
<keyword evidence="2" id="KW-1185">Reference proteome</keyword>
<dbReference type="Proteomes" id="UP000265520">
    <property type="component" value="Unassembled WGS sequence"/>
</dbReference>
<name>A0A392SNI5_9FABA</name>
<accession>A0A392SNI5</accession>
<reference evidence="1 2" key="1">
    <citation type="journal article" date="2018" name="Front. Plant Sci.">
        <title>Red Clover (Trifolium pratense) and Zigzag Clover (T. medium) - A Picture of Genomic Similarities and Differences.</title>
        <authorList>
            <person name="Dluhosova J."/>
            <person name="Istvanek J."/>
            <person name="Nedelnik J."/>
            <person name="Repkova J."/>
        </authorList>
    </citation>
    <scope>NUCLEOTIDE SEQUENCE [LARGE SCALE GENOMIC DNA]</scope>
    <source>
        <strain evidence="2">cv. 10/8</strain>
        <tissue evidence="1">Leaf</tissue>
    </source>
</reference>
<proteinExistence type="predicted"/>
<evidence type="ECO:0000313" key="1">
    <source>
        <dbReference type="EMBL" id="MCI49982.1"/>
    </source>
</evidence>
<feature type="non-terminal residue" evidence="1">
    <location>
        <position position="1"/>
    </location>
</feature>
<evidence type="ECO:0000313" key="2">
    <source>
        <dbReference type="Proteomes" id="UP000265520"/>
    </source>
</evidence>
<dbReference type="AlphaFoldDB" id="A0A392SNI5"/>
<comment type="caution">
    <text evidence="1">The sequence shown here is derived from an EMBL/GenBank/DDBJ whole genome shotgun (WGS) entry which is preliminary data.</text>
</comment>
<organism evidence="1 2">
    <name type="scientific">Trifolium medium</name>
    <dbReference type="NCBI Taxonomy" id="97028"/>
    <lineage>
        <taxon>Eukaryota</taxon>
        <taxon>Viridiplantae</taxon>
        <taxon>Streptophyta</taxon>
        <taxon>Embryophyta</taxon>
        <taxon>Tracheophyta</taxon>
        <taxon>Spermatophyta</taxon>
        <taxon>Magnoliopsida</taxon>
        <taxon>eudicotyledons</taxon>
        <taxon>Gunneridae</taxon>
        <taxon>Pentapetalae</taxon>
        <taxon>rosids</taxon>
        <taxon>fabids</taxon>
        <taxon>Fabales</taxon>
        <taxon>Fabaceae</taxon>
        <taxon>Papilionoideae</taxon>
        <taxon>50 kb inversion clade</taxon>
        <taxon>NPAAA clade</taxon>
        <taxon>Hologalegina</taxon>
        <taxon>IRL clade</taxon>
        <taxon>Trifolieae</taxon>
        <taxon>Trifolium</taxon>
    </lineage>
</organism>